<evidence type="ECO:0000313" key="6">
    <source>
        <dbReference type="Proteomes" id="UP001448858"/>
    </source>
</evidence>
<proteinExistence type="inferred from homology"/>
<keyword evidence="6" id="KW-1185">Reference proteome</keyword>
<keyword evidence="5" id="KW-0436">Ligase</keyword>
<dbReference type="PANTHER" id="PTHR23407:SF1">
    <property type="entry name" value="5-FORMYLTETRAHYDROFOLATE CYCLO-LIGASE"/>
    <property type="match status" value="1"/>
</dbReference>
<keyword evidence="4" id="KW-0460">Magnesium</keyword>
<dbReference type="InterPro" id="IPR024185">
    <property type="entry name" value="FTHF_cligase-like_sf"/>
</dbReference>
<keyword evidence="4" id="KW-0479">Metal-binding</keyword>
<name>A0ABZ2ZWX3_9MICC</name>
<dbReference type="Gene3D" id="3.40.50.10420">
    <property type="entry name" value="NagB/RpiA/CoA transferase-like"/>
    <property type="match status" value="1"/>
</dbReference>
<keyword evidence="3 4" id="KW-0067">ATP-binding</keyword>
<dbReference type="SUPFAM" id="SSF100950">
    <property type="entry name" value="NagB/RpiA/CoA transferase-like"/>
    <property type="match status" value="1"/>
</dbReference>
<dbReference type="Proteomes" id="UP001448858">
    <property type="component" value="Chromosome"/>
</dbReference>
<evidence type="ECO:0000256" key="2">
    <source>
        <dbReference type="ARBA" id="ARBA00022741"/>
    </source>
</evidence>
<dbReference type="GO" id="GO:0030272">
    <property type="term" value="F:5-formyltetrahydrofolate cyclo-ligase activity"/>
    <property type="evidence" value="ECO:0007669"/>
    <property type="project" value="UniProtKB-EC"/>
</dbReference>
<keyword evidence="2 4" id="KW-0547">Nucleotide-binding</keyword>
<sequence>MMDFPVPAPKELVREKYRRLRRELPPTAPPAAGASLAEHALSSVPGLVPPGSTVAAYLSAGREPGTLPLLHGLRERGYDVVVPICQPDRRLLWCRWSPDAPLVPGLFPSVPEPAGERMPAAELPRLNLVLVPALAVDHTGVRMGKGGGYYDRFLSGLRAAGNTAPAVGIVYDHEFAPAGSWPADHFDQPMDAVLTPSGWKTLPRHPVYS</sequence>
<evidence type="ECO:0000256" key="3">
    <source>
        <dbReference type="ARBA" id="ARBA00022840"/>
    </source>
</evidence>
<dbReference type="Pfam" id="PF01812">
    <property type="entry name" value="5-FTHF_cyc-lig"/>
    <property type="match status" value="1"/>
</dbReference>
<dbReference type="InterPro" id="IPR037171">
    <property type="entry name" value="NagB/RpiA_transferase-like"/>
</dbReference>
<comment type="cofactor">
    <cofactor evidence="4">
        <name>Mg(2+)</name>
        <dbReference type="ChEBI" id="CHEBI:18420"/>
    </cofactor>
</comment>
<comment type="similarity">
    <text evidence="1 4">Belongs to the 5-formyltetrahydrofolate cyclo-ligase family.</text>
</comment>
<comment type="catalytic activity">
    <reaction evidence="4">
        <text>(6S)-5-formyl-5,6,7,8-tetrahydrofolate + ATP = (6R)-5,10-methenyltetrahydrofolate + ADP + phosphate</text>
        <dbReference type="Rhea" id="RHEA:10488"/>
        <dbReference type="ChEBI" id="CHEBI:30616"/>
        <dbReference type="ChEBI" id="CHEBI:43474"/>
        <dbReference type="ChEBI" id="CHEBI:57455"/>
        <dbReference type="ChEBI" id="CHEBI:57457"/>
        <dbReference type="ChEBI" id="CHEBI:456216"/>
        <dbReference type="EC" id="6.3.3.2"/>
    </reaction>
</comment>
<reference evidence="5 6" key="1">
    <citation type="submission" date="2024-04" db="EMBL/GenBank/DDBJ databases">
        <title>Arthrobacter sp. from Plains bison fecal sample.</title>
        <authorList>
            <person name="Ruzzini A."/>
        </authorList>
    </citation>
    <scope>NUCLEOTIDE SEQUENCE [LARGE SCALE GENOMIC DNA]</scope>
    <source>
        <strain evidence="5 6">EINP1</strain>
    </source>
</reference>
<dbReference type="NCBIfam" id="TIGR02727">
    <property type="entry name" value="MTHFS_bact"/>
    <property type="match status" value="1"/>
</dbReference>
<evidence type="ECO:0000313" key="5">
    <source>
        <dbReference type="EMBL" id="WZP16347.1"/>
    </source>
</evidence>
<dbReference type="RefSeq" id="WP_342023963.1">
    <property type="nucleotide sequence ID" value="NZ_CP151657.1"/>
</dbReference>
<evidence type="ECO:0000256" key="1">
    <source>
        <dbReference type="ARBA" id="ARBA00010638"/>
    </source>
</evidence>
<dbReference type="InterPro" id="IPR002698">
    <property type="entry name" value="FTHF_cligase"/>
</dbReference>
<dbReference type="PANTHER" id="PTHR23407">
    <property type="entry name" value="ATPASE INHIBITOR/5-FORMYLTETRAHYDROFOLATE CYCLO-LIGASE"/>
    <property type="match status" value="1"/>
</dbReference>
<gene>
    <name evidence="5" type="ORF">AAE021_01770</name>
</gene>
<protein>
    <recommendedName>
        <fullName evidence="4">5-formyltetrahydrofolate cyclo-ligase</fullName>
        <ecNumber evidence="4">6.3.3.2</ecNumber>
    </recommendedName>
</protein>
<accession>A0ABZ2ZWX3</accession>
<evidence type="ECO:0000256" key="4">
    <source>
        <dbReference type="RuleBase" id="RU361279"/>
    </source>
</evidence>
<dbReference type="EC" id="6.3.3.2" evidence="4"/>
<dbReference type="PIRSF" id="PIRSF006806">
    <property type="entry name" value="FTHF_cligase"/>
    <property type="match status" value="1"/>
</dbReference>
<organism evidence="5 6">
    <name type="scientific">Arthrobacter citreus</name>
    <dbReference type="NCBI Taxonomy" id="1670"/>
    <lineage>
        <taxon>Bacteria</taxon>
        <taxon>Bacillati</taxon>
        <taxon>Actinomycetota</taxon>
        <taxon>Actinomycetes</taxon>
        <taxon>Micrococcales</taxon>
        <taxon>Micrococcaceae</taxon>
        <taxon>Arthrobacter</taxon>
    </lineage>
</organism>
<dbReference type="EMBL" id="CP151657">
    <property type="protein sequence ID" value="WZP16347.1"/>
    <property type="molecule type" value="Genomic_DNA"/>
</dbReference>